<organism evidence="1 2">
    <name type="scientific">Arabis alpina</name>
    <name type="common">Alpine rock-cress</name>
    <dbReference type="NCBI Taxonomy" id="50452"/>
    <lineage>
        <taxon>Eukaryota</taxon>
        <taxon>Viridiplantae</taxon>
        <taxon>Streptophyta</taxon>
        <taxon>Embryophyta</taxon>
        <taxon>Tracheophyta</taxon>
        <taxon>Spermatophyta</taxon>
        <taxon>Magnoliopsida</taxon>
        <taxon>eudicotyledons</taxon>
        <taxon>Gunneridae</taxon>
        <taxon>Pentapetalae</taxon>
        <taxon>rosids</taxon>
        <taxon>malvids</taxon>
        <taxon>Brassicales</taxon>
        <taxon>Brassicaceae</taxon>
        <taxon>Arabideae</taxon>
        <taxon>Arabis</taxon>
    </lineage>
</organism>
<name>A0A087FWK0_ARAAL</name>
<reference evidence="2" key="1">
    <citation type="journal article" date="2015" name="Nat. Plants">
        <title>Genome expansion of Arabis alpina linked with retrotransposition and reduced symmetric DNA methylation.</title>
        <authorList>
            <person name="Willing E.M."/>
            <person name="Rawat V."/>
            <person name="Mandakova T."/>
            <person name="Maumus F."/>
            <person name="James G.V."/>
            <person name="Nordstroem K.J."/>
            <person name="Becker C."/>
            <person name="Warthmann N."/>
            <person name="Chica C."/>
            <person name="Szarzynska B."/>
            <person name="Zytnicki M."/>
            <person name="Albani M.C."/>
            <person name="Kiefer C."/>
            <person name="Bergonzi S."/>
            <person name="Castaings L."/>
            <person name="Mateos J.L."/>
            <person name="Berns M.C."/>
            <person name="Bujdoso N."/>
            <person name="Piofczyk T."/>
            <person name="de Lorenzo L."/>
            <person name="Barrero-Sicilia C."/>
            <person name="Mateos I."/>
            <person name="Piednoel M."/>
            <person name="Hagmann J."/>
            <person name="Chen-Min-Tao R."/>
            <person name="Iglesias-Fernandez R."/>
            <person name="Schuster S.C."/>
            <person name="Alonso-Blanco C."/>
            <person name="Roudier F."/>
            <person name="Carbonero P."/>
            <person name="Paz-Ares J."/>
            <person name="Davis S.J."/>
            <person name="Pecinka A."/>
            <person name="Quesneville H."/>
            <person name="Colot V."/>
            <person name="Lysak M.A."/>
            <person name="Weigel D."/>
            <person name="Coupland G."/>
            <person name="Schneeberger K."/>
        </authorList>
    </citation>
    <scope>NUCLEOTIDE SEQUENCE [LARGE SCALE GENOMIC DNA]</scope>
    <source>
        <strain evidence="2">cv. Pajares</strain>
    </source>
</reference>
<gene>
    <name evidence="1" type="ORF">AALP_AAs61784U000100</name>
</gene>
<dbReference type="EMBL" id="KL993753">
    <property type="protein sequence ID" value="KFK22002.1"/>
    <property type="molecule type" value="Genomic_DNA"/>
</dbReference>
<sequence>RRCKVVIFNILVEATNLKTALGISLPISWSAELDMESIVDGESSCERTDSVSAAGLR</sequence>
<dbReference type="Gramene" id="KFK22002">
    <property type="protein sequence ID" value="KFK22002"/>
    <property type="gene ID" value="AALP_AAs61784U000100"/>
</dbReference>
<feature type="non-terminal residue" evidence="1">
    <location>
        <position position="1"/>
    </location>
</feature>
<evidence type="ECO:0000313" key="2">
    <source>
        <dbReference type="Proteomes" id="UP000029120"/>
    </source>
</evidence>
<protein>
    <submittedName>
        <fullName evidence="1">Uncharacterized protein</fullName>
    </submittedName>
</protein>
<dbReference type="Proteomes" id="UP000029120">
    <property type="component" value="Unassembled WGS sequence"/>
</dbReference>
<keyword evidence="2" id="KW-1185">Reference proteome</keyword>
<dbReference type="AlphaFoldDB" id="A0A087FWK0"/>
<dbReference type="OrthoDB" id="1719803at2759"/>
<proteinExistence type="predicted"/>
<accession>A0A087FWK0</accession>
<evidence type="ECO:0000313" key="1">
    <source>
        <dbReference type="EMBL" id="KFK22002.1"/>
    </source>
</evidence>